<dbReference type="AlphaFoldDB" id="A0AB34I9M8"/>
<evidence type="ECO:0000256" key="1">
    <source>
        <dbReference type="ARBA" id="ARBA00022741"/>
    </source>
</evidence>
<dbReference type="CDD" id="cd00085">
    <property type="entry name" value="HNHc"/>
    <property type="match status" value="1"/>
</dbReference>
<dbReference type="InterPro" id="IPR003615">
    <property type="entry name" value="HNH_nuc"/>
</dbReference>
<organism evidence="7 8">
    <name type="scientific">Prymnesium parvum</name>
    <name type="common">Toxic golden alga</name>
    <dbReference type="NCBI Taxonomy" id="97485"/>
    <lineage>
        <taxon>Eukaryota</taxon>
        <taxon>Haptista</taxon>
        <taxon>Haptophyta</taxon>
        <taxon>Prymnesiophyceae</taxon>
        <taxon>Prymnesiales</taxon>
        <taxon>Prymnesiaceae</taxon>
        <taxon>Prymnesium</taxon>
    </lineage>
</organism>
<evidence type="ECO:0000313" key="7">
    <source>
        <dbReference type="EMBL" id="KAL1495616.1"/>
    </source>
</evidence>
<dbReference type="GO" id="GO:0008270">
    <property type="term" value="F:zinc ion binding"/>
    <property type="evidence" value="ECO:0007669"/>
    <property type="project" value="InterPro"/>
</dbReference>
<dbReference type="Pfam" id="PF01844">
    <property type="entry name" value="HNH"/>
    <property type="match status" value="1"/>
</dbReference>
<feature type="region of interest" description="Disordered" evidence="5">
    <location>
        <begin position="76"/>
        <end position="115"/>
    </location>
</feature>
<dbReference type="GO" id="GO:0006281">
    <property type="term" value="P:DNA repair"/>
    <property type="evidence" value="ECO:0007669"/>
    <property type="project" value="TreeGrafter"/>
</dbReference>
<gene>
    <name evidence="7" type="ORF">AB1Y20_016976</name>
</gene>
<proteinExistence type="predicted"/>
<name>A0AB34I9M8_PRYPA</name>
<evidence type="ECO:0000256" key="5">
    <source>
        <dbReference type="SAM" id="MobiDB-lite"/>
    </source>
</evidence>
<reference evidence="7 8" key="1">
    <citation type="journal article" date="2024" name="Science">
        <title>Giant polyketide synthase enzymes in the biosynthesis of giant marine polyether toxins.</title>
        <authorList>
            <person name="Fallon T.R."/>
            <person name="Shende V.V."/>
            <person name="Wierzbicki I.H."/>
            <person name="Pendleton A.L."/>
            <person name="Watervoot N.F."/>
            <person name="Auber R.P."/>
            <person name="Gonzalez D.J."/>
            <person name="Wisecaver J.H."/>
            <person name="Moore B.S."/>
        </authorList>
    </citation>
    <scope>NUCLEOTIDE SEQUENCE [LARGE SCALE GENOMIC DNA]</scope>
    <source>
        <strain evidence="7 8">12B1</strain>
    </source>
</reference>
<keyword evidence="4" id="KW-0067">ATP-binding</keyword>
<dbReference type="GO" id="GO:0043596">
    <property type="term" value="C:nuclear replication fork"/>
    <property type="evidence" value="ECO:0007669"/>
    <property type="project" value="TreeGrafter"/>
</dbReference>
<dbReference type="InterPro" id="IPR002711">
    <property type="entry name" value="HNH"/>
</dbReference>
<keyword evidence="2" id="KW-0378">Hydrolase</keyword>
<keyword evidence="3" id="KW-0347">Helicase</keyword>
<feature type="compositionally biased region" description="Basic and acidic residues" evidence="5">
    <location>
        <begin position="76"/>
        <end position="91"/>
    </location>
</feature>
<evidence type="ECO:0000256" key="4">
    <source>
        <dbReference type="ARBA" id="ARBA00022840"/>
    </source>
</evidence>
<sequence>MLWLRLLPLDAARRRRLLAEALPGLTTRRRERVVRWCHEGDLWQADHKLAVADGGGETRADDGNLQTLCVPCHQEKTAQERLGRRGGEQKKQSRKRPLEQLGLTDANPTKGELSA</sequence>
<dbReference type="PANTHER" id="PTHR45766:SF3">
    <property type="entry name" value="DNA ANNEALING HELICASE AND ENDONUCLEASE ZRANB3"/>
    <property type="match status" value="1"/>
</dbReference>
<comment type="caution">
    <text evidence="7">The sequence shown here is derived from an EMBL/GenBank/DDBJ whole genome shotgun (WGS) entry which is preliminary data.</text>
</comment>
<keyword evidence="8" id="KW-1185">Reference proteome</keyword>
<accession>A0AB34I9M8</accession>
<feature type="domain" description="HNH" evidence="6">
    <location>
        <begin position="40"/>
        <end position="78"/>
    </location>
</feature>
<dbReference type="Proteomes" id="UP001515480">
    <property type="component" value="Unassembled WGS sequence"/>
</dbReference>
<dbReference type="GO" id="GO:0031297">
    <property type="term" value="P:replication fork processing"/>
    <property type="evidence" value="ECO:0007669"/>
    <property type="project" value="TreeGrafter"/>
</dbReference>
<evidence type="ECO:0000259" key="6">
    <source>
        <dbReference type="Pfam" id="PF01844"/>
    </source>
</evidence>
<evidence type="ECO:0000313" key="8">
    <source>
        <dbReference type="Proteomes" id="UP001515480"/>
    </source>
</evidence>
<keyword evidence="1" id="KW-0547">Nucleotide-binding</keyword>
<dbReference type="GO" id="GO:0004386">
    <property type="term" value="F:helicase activity"/>
    <property type="evidence" value="ECO:0007669"/>
    <property type="project" value="UniProtKB-KW"/>
</dbReference>
<dbReference type="GO" id="GO:0005524">
    <property type="term" value="F:ATP binding"/>
    <property type="evidence" value="ECO:0007669"/>
    <property type="project" value="UniProtKB-KW"/>
</dbReference>
<dbReference type="PANTHER" id="PTHR45766">
    <property type="entry name" value="DNA ANNEALING HELICASE AND ENDONUCLEASE ZRANB3 FAMILY MEMBER"/>
    <property type="match status" value="1"/>
</dbReference>
<dbReference type="GO" id="GO:0004520">
    <property type="term" value="F:DNA endonuclease activity"/>
    <property type="evidence" value="ECO:0007669"/>
    <property type="project" value="TreeGrafter"/>
</dbReference>
<dbReference type="GO" id="GO:0016787">
    <property type="term" value="F:hydrolase activity"/>
    <property type="evidence" value="ECO:0007669"/>
    <property type="project" value="UniProtKB-KW"/>
</dbReference>
<dbReference type="GO" id="GO:0003676">
    <property type="term" value="F:nucleic acid binding"/>
    <property type="evidence" value="ECO:0007669"/>
    <property type="project" value="InterPro"/>
</dbReference>
<evidence type="ECO:0000256" key="3">
    <source>
        <dbReference type="ARBA" id="ARBA00022806"/>
    </source>
</evidence>
<dbReference type="Gene3D" id="1.10.30.50">
    <property type="match status" value="1"/>
</dbReference>
<evidence type="ECO:0000256" key="2">
    <source>
        <dbReference type="ARBA" id="ARBA00022801"/>
    </source>
</evidence>
<protein>
    <recommendedName>
        <fullName evidence="6">HNH domain-containing protein</fullName>
    </recommendedName>
</protein>
<dbReference type="EMBL" id="JBGBPQ010000032">
    <property type="protein sequence ID" value="KAL1495616.1"/>
    <property type="molecule type" value="Genomic_DNA"/>
</dbReference>